<name>A0A4Q1BUR4_TREME</name>
<keyword evidence="1" id="KW-0472">Membrane</keyword>
<keyword evidence="1" id="KW-0812">Transmembrane</keyword>
<feature type="transmembrane region" description="Helical" evidence="1">
    <location>
        <begin position="162"/>
        <end position="183"/>
    </location>
</feature>
<organism evidence="2 3">
    <name type="scientific">Tremella mesenterica</name>
    <name type="common">Jelly fungus</name>
    <dbReference type="NCBI Taxonomy" id="5217"/>
    <lineage>
        <taxon>Eukaryota</taxon>
        <taxon>Fungi</taxon>
        <taxon>Dikarya</taxon>
        <taxon>Basidiomycota</taxon>
        <taxon>Agaricomycotina</taxon>
        <taxon>Tremellomycetes</taxon>
        <taxon>Tremellales</taxon>
        <taxon>Tremellaceae</taxon>
        <taxon>Tremella</taxon>
    </lineage>
</organism>
<evidence type="ECO:0000256" key="1">
    <source>
        <dbReference type="SAM" id="Phobius"/>
    </source>
</evidence>
<gene>
    <name evidence="2" type="ORF">M231_00873</name>
</gene>
<dbReference type="PANTHER" id="PTHR32251">
    <property type="entry name" value="3-OXO-5-ALPHA-STEROID 4-DEHYDROGENASE"/>
    <property type="match status" value="1"/>
</dbReference>
<sequence>MGSGMSTLGLPPGAVSRLGGVVGFTYAFQSIFAAYAVPAQTEKFYDLVGALGHMSTIVLSLYYPQFRGFISGKKVSWPAPTSQNFHPRQLLVSAMMLFWAGRLGSFLALRIAKHGSDSRFDEIKKQPLVFTGAWLGQATWITVVTLPAVMLNNLPRSAHPALGIRDLIGVGIWASGIGLEIIADREKSAWRKSKDEKKHEEQFISSGVWSWSRHPNYLGEVILQAGPPVLGLCLPSPARYVGFASPLLSYLLLRYGSGVPILEKKAEEKFANEGKWVQYRNTVGVMFPGLGKGQV</sequence>
<evidence type="ECO:0000313" key="3">
    <source>
        <dbReference type="Proteomes" id="UP000289152"/>
    </source>
</evidence>
<evidence type="ECO:0000313" key="2">
    <source>
        <dbReference type="EMBL" id="RXK41874.1"/>
    </source>
</evidence>
<keyword evidence="3" id="KW-1185">Reference proteome</keyword>
<dbReference type="EMBL" id="SDIL01000005">
    <property type="protein sequence ID" value="RXK41874.1"/>
    <property type="molecule type" value="Genomic_DNA"/>
</dbReference>
<dbReference type="OrthoDB" id="67965at2759"/>
<dbReference type="Proteomes" id="UP000289152">
    <property type="component" value="Unassembled WGS sequence"/>
</dbReference>
<feature type="transmembrane region" description="Helical" evidence="1">
    <location>
        <begin position="129"/>
        <end position="150"/>
    </location>
</feature>
<dbReference type="AlphaFoldDB" id="A0A4Q1BUR4"/>
<dbReference type="InParanoid" id="A0A4Q1BUR4"/>
<dbReference type="PANTHER" id="PTHR32251:SF17">
    <property type="entry name" value="STEROID 5-ALPHA REDUCTASE C-TERMINAL DOMAIN-CONTAINING PROTEIN"/>
    <property type="match status" value="1"/>
</dbReference>
<dbReference type="GO" id="GO:0016020">
    <property type="term" value="C:membrane"/>
    <property type="evidence" value="ECO:0007669"/>
    <property type="project" value="TreeGrafter"/>
</dbReference>
<dbReference type="Gene3D" id="1.20.120.1630">
    <property type="match status" value="1"/>
</dbReference>
<reference evidence="2 3" key="1">
    <citation type="submission" date="2016-06" db="EMBL/GenBank/DDBJ databases">
        <title>Evolution of pathogenesis and genome organization in the Tremellales.</title>
        <authorList>
            <person name="Cuomo C."/>
            <person name="Litvintseva A."/>
            <person name="Heitman J."/>
            <person name="Chen Y."/>
            <person name="Sun S."/>
            <person name="Springer D."/>
            <person name="Dromer F."/>
            <person name="Young S."/>
            <person name="Zeng Q."/>
            <person name="Chapman S."/>
            <person name="Gujja S."/>
            <person name="Saif S."/>
            <person name="Birren B."/>
        </authorList>
    </citation>
    <scope>NUCLEOTIDE SEQUENCE [LARGE SCALE GENOMIC DNA]</scope>
    <source>
        <strain evidence="2 3">ATCC 28783</strain>
    </source>
</reference>
<feature type="transmembrane region" description="Helical" evidence="1">
    <location>
        <begin position="90"/>
        <end position="109"/>
    </location>
</feature>
<accession>A0A4Q1BUR4</accession>
<protein>
    <recommendedName>
        <fullName evidence="4">Steroid 5-alpha reductase C-terminal domain-containing protein</fullName>
    </recommendedName>
</protein>
<keyword evidence="1" id="KW-1133">Transmembrane helix</keyword>
<proteinExistence type="predicted"/>
<dbReference type="VEuPathDB" id="FungiDB:TREMEDRAFT_45849"/>
<comment type="caution">
    <text evidence="2">The sequence shown here is derived from an EMBL/GenBank/DDBJ whole genome shotgun (WGS) entry which is preliminary data.</text>
</comment>
<evidence type="ECO:0008006" key="4">
    <source>
        <dbReference type="Google" id="ProtNLM"/>
    </source>
</evidence>
<feature type="transmembrane region" description="Helical" evidence="1">
    <location>
        <begin position="20"/>
        <end position="37"/>
    </location>
</feature>
<dbReference type="InterPro" id="IPR010721">
    <property type="entry name" value="UstE-like"/>
</dbReference>
<feature type="transmembrane region" description="Helical" evidence="1">
    <location>
        <begin position="44"/>
        <end position="63"/>
    </location>
</feature>
<dbReference type="Pfam" id="PF06966">
    <property type="entry name" value="DUF1295"/>
    <property type="match status" value="1"/>
</dbReference>